<feature type="transmembrane region" description="Helical" evidence="1">
    <location>
        <begin position="163"/>
        <end position="193"/>
    </location>
</feature>
<feature type="transmembrane region" description="Helical" evidence="1">
    <location>
        <begin position="270"/>
        <end position="290"/>
    </location>
</feature>
<evidence type="ECO:0000313" key="2">
    <source>
        <dbReference type="EMBL" id="UNL82327.1"/>
    </source>
</evidence>
<feature type="transmembrane region" description="Helical" evidence="1">
    <location>
        <begin position="88"/>
        <end position="108"/>
    </location>
</feature>
<dbReference type="EMBL" id="CP049772">
    <property type="protein sequence ID" value="UNL82327.1"/>
    <property type="molecule type" value="Genomic_DNA"/>
</dbReference>
<feature type="transmembrane region" description="Helical" evidence="1">
    <location>
        <begin position="120"/>
        <end position="151"/>
    </location>
</feature>
<evidence type="ECO:0000313" key="3">
    <source>
        <dbReference type="Proteomes" id="UP000829452"/>
    </source>
</evidence>
<evidence type="ECO:0000256" key="1">
    <source>
        <dbReference type="SAM" id="Phobius"/>
    </source>
</evidence>
<proteinExistence type="predicted"/>
<feature type="transmembrane region" description="Helical" evidence="1">
    <location>
        <begin position="200"/>
        <end position="221"/>
    </location>
</feature>
<feature type="transmembrane region" description="Helical" evidence="1">
    <location>
        <begin position="296"/>
        <end position="314"/>
    </location>
</feature>
<reference evidence="2" key="1">
    <citation type="submission" date="2020-02" db="EMBL/GenBank/DDBJ databases">
        <title>The Isolation and identification of Lactobacillus and Bifidobacterium species from dairy as potential probiotics for calf scour mitigation.</title>
        <authorList>
            <person name="Dhadda K."/>
            <person name="Guan L."/>
            <person name="Chen Y."/>
            <person name="Malmuthuge N."/>
        </authorList>
    </citation>
    <scope>NUCLEOTIDE SEQUENCE</scope>
    <source>
        <strain evidence="2">B1</strain>
    </source>
</reference>
<feature type="transmembrane region" description="Helical" evidence="1">
    <location>
        <begin position="241"/>
        <end position="258"/>
    </location>
</feature>
<keyword evidence="1" id="KW-0472">Membrane</keyword>
<feature type="transmembrane region" description="Helical" evidence="1">
    <location>
        <begin position="321"/>
        <end position="340"/>
    </location>
</feature>
<keyword evidence="1" id="KW-1133">Transmembrane helix</keyword>
<name>A0A9Q8QS78_BIFLL</name>
<sequence>MFVYITTVFCCILLMYVADKLNKRARILPFVITFLILFTISGFRYGVGTDYFFTYVPTYKQIYNGTPPPMEPIFKWLNGLCIDFAGSWYQSIFIVTSFIFIGLIYIVIYNMPCSKVLLTVSFLCGGYFLFSFNVVRQTIATALFCCALLFVERNMEGKKRLQSLFVAFSLIAIAVGFHYSALIYFVVIALLYLKLDKKYICSFFFASAVLVPTFVAVIGILLKGTKYGNYISGYYADPSKAFSLSSLLFVGFFFVYLFTDSKEDDHWFNIFRNLHFVGSIAIVIGFSIPLGQRVSALFYVLNFLSIPYYLEYYITEKNKIFVKILYFSFCFFMFLHALAVNGNGVLPYNFAI</sequence>
<protein>
    <submittedName>
        <fullName evidence="2">EpsG family protein</fullName>
    </submittedName>
</protein>
<dbReference type="Pfam" id="PF14897">
    <property type="entry name" value="EpsG"/>
    <property type="match status" value="1"/>
</dbReference>
<keyword evidence="1" id="KW-0812">Transmembrane</keyword>
<accession>A0A9Q8QS78</accession>
<dbReference type="Proteomes" id="UP000829452">
    <property type="component" value="Chromosome"/>
</dbReference>
<dbReference type="AlphaFoldDB" id="A0A9Q8QS78"/>
<organism evidence="2 3">
    <name type="scientific">Bifidobacterium longum subsp. longum</name>
    <dbReference type="NCBI Taxonomy" id="1679"/>
    <lineage>
        <taxon>Bacteria</taxon>
        <taxon>Bacillati</taxon>
        <taxon>Actinomycetota</taxon>
        <taxon>Actinomycetes</taxon>
        <taxon>Bifidobacteriales</taxon>
        <taxon>Bifidobacteriaceae</taxon>
        <taxon>Bifidobacterium</taxon>
    </lineage>
</organism>
<feature type="transmembrane region" description="Helical" evidence="1">
    <location>
        <begin position="27"/>
        <end position="47"/>
    </location>
</feature>
<gene>
    <name evidence="2" type="ORF">G8B11_08590</name>
</gene>
<dbReference type="InterPro" id="IPR049458">
    <property type="entry name" value="EpsG-like"/>
</dbReference>